<dbReference type="Pfam" id="PF13470">
    <property type="entry name" value="PIN_3"/>
    <property type="match status" value="1"/>
</dbReference>
<protein>
    <submittedName>
        <fullName evidence="7">PIN domain-containing protein</fullName>
    </submittedName>
</protein>
<sequence>MTVTVVYDACVLYPNTLRDLLIRVGQAGLVRARWTEKILDEVMNALKANRPDIVPAKLNRLRELMNQSIRDVLVTGYEGLEDGISLPDPDDRHVVAAAVRCHAELIVTANLRDFPEENLESLGVCAIGPDDFLADLVNLHEREVWACIQQIADSRLHPPESTEDVLNQLEHSGLIVTTTLIRST</sequence>
<reference evidence="7 8" key="1">
    <citation type="journal article" date="2013" name="Stand. Genomic Sci.">
        <title>Genomic Encyclopedia of Type Strains, Phase I: The one thousand microbial genomes (KMG-I) project.</title>
        <authorList>
            <person name="Kyrpides N.C."/>
            <person name="Woyke T."/>
            <person name="Eisen J.A."/>
            <person name="Garrity G."/>
            <person name="Lilburn T.G."/>
            <person name="Beck B.J."/>
            <person name="Whitman W.B."/>
            <person name="Hugenholtz P."/>
            <person name="Klenk H.P."/>
        </authorList>
    </citation>
    <scope>NUCLEOTIDE SEQUENCE [LARGE SCALE GENOMIC DNA]</scope>
    <source>
        <strain evidence="7 8">DSM 45044</strain>
    </source>
</reference>
<dbReference type="InterPro" id="IPR002716">
    <property type="entry name" value="PIN_dom"/>
</dbReference>
<dbReference type="InterPro" id="IPR058652">
    <property type="entry name" value="VapC50_C"/>
</dbReference>
<feature type="domain" description="VapC50 C-terminal" evidence="6">
    <location>
        <begin position="129"/>
        <end position="182"/>
    </location>
</feature>
<dbReference type="GO" id="GO:0004518">
    <property type="term" value="F:nuclease activity"/>
    <property type="evidence" value="ECO:0007669"/>
    <property type="project" value="UniProtKB-KW"/>
</dbReference>
<keyword evidence="4" id="KW-0460">Magnesium</keyword>
<dbReference type="Pfam" id="PF26343">
    <property type="entry name" value="VapC50_C"/>
    <property type="match status" value="1"/>
</dbReference>
<evidence type="ECO:0000259" key="6">
    <source>
        <dbReference type="Pfam" id="PF26343"/>
    </source>
</evidence>
<keyword evidence="1" id="KW-0540">Nuclease</keyword>
<gene>
    <name evidence="7" type="ORF">LX16_4409</name>
</gene>
<feature type="domain" description="PIN" evidence="5">
    <location>
        <begin position="5"/>
        <end position="111"/>
    </location>
</feature>
<keyword evidence="2" id="KW-0479">Metal-binding</keyword>
<evidence type="ECO:0000313" key="8">
    <source>
        <dbReference type="Proteomes" id="UP000321617"/>
    </source>
</evidence>
<dbReference type="AlphaFoldDB" id="A0A562URG5"/>
<evidence type="ECO:0000256" key="1">
    <source>
        <dbReference type="ARBA" id="ARBA00022722"/>
    </source>
</evidence>
<organism evidence="7 8">
    <name type="scientific">Stackebrandtia albiflava</name>
    <dbReference type="NCBI Taxonomy" id="406432"/>
    <lineage>
        <taxon>Bacteria</taxon>
        <taxon>Bacillati</taxon>
        <taxon>Actinomycetota</taxon>
        <taxon>Actinomycetes</taxon>
        <taxon>Glycomycetales</taxon>
        <taxon>Glycomycetaceae</taxon>
        <taxon>Stackebrandtia</taxon>
    </lineage>
</organism>
<dbReference type="GO" id="GO:0046872">
    <property type="term" value="F:metal ion binding"/>
    <property type="evidence" value="ECO:0007669"/>
    <property type="project" value="UniProtKB-KW"/>
</dbReference>
<comment type="caution">
    <text evidence="7">The sequence shown here is derived from an EMBL/GenBank/DDBJ whole genome shotgun (WGS) entry which is preliminary data.</text>
</comment>
<evidence type="ECO:0000256" key="3">
    <source>
        <dbReference type="ARBA" id="ARBA00022801"/>
    </source>
</evidence>
<name>A0A562URG5_9ACTN</name>
<evidence type="ECO:0000313" key="7">
    <source>
        <dbReference type="EMBL" id="TWJ08188.1"/>
    </source>
</evidence>
<evidence type="ECO:0000259" key="5">
    <source>
        <dbReference type="Pfam" id="PF13470"/>
    </source>
</evidence>
<dbReference type="GO" id="GO:0016787">
    <property type="term" value="F:hydrolase activity"/>
    <property type="evidence" value="ECO:0007669"/>
    <property type="project" value="UniProtKB-KW"/>
</dbReference>
<accession>A0A562URG5</accession>
<proteinExistence type="predicted"/>
<evidence type="ECO:0000256" key="2">
    <source>
        <dbReference type="ARBA" id="ARBA00022723"/>
    </source>
</evidence>
<evidence type="ECO:0000256" key="4">
    <source>
        <dbReference type="ARBA" id="ARBA00022842"/>
    </source>
</evidence>
<dbReference type="Proteomes" id="UP000321617">
    <property type="component" value="Unassembled WGS sequence"/>
</dbReference>
<dbReference type="OrthoDB" id="113459at2"/>
<keyword evidence="3" id="KW-0378">Hydrolase</keyword>
<dbReference type="EMBL" id="VLLL01000008">
    <property type="protein sequence ID" value="TWJ08188.1"/>
    <property type="molecule type" value="Genomic_DNA"/>
</dbReference>
<keyword evidence="8" id="KW-1185">Reference proteome</keyword>
<dbReference type="RefSeq" id="WP_147142446.1">
    <property type="nucleotide sequence ID" value="NZ_BAABIJ010000004.1"/>
</dbReference>